<gene>
    <name evidence="11" type="primary">LOC116208098</name>
</gene>
<dbReference type="RefSeq" id="XP_031397235.1">
    <property type="nucleotide sequence ID" value="XM_031541375.1"/>
</dbReference>
<dbReference type="InterPro" id="IPR029020">
    <property type="entry name" value="Ammonium/urea_transptr"/>
</dbReference>
<feature type="transmembrane region" description="Helical" evidence="8">
    <location>
        <begin position="58"/>
        <end position="80"/>
    </location>
</feature>
<keyword evidence="10" id="KW-1185">Reference proteome</keyword>
<feature type="transmembrane region" description="Helical" evidence="8">
    <location>
        <begin position="158"/>
        <end position="178"/>
    </location>
</feature>
<accession>A0A6P8DM36</accession>
<dbReference type="FunFam" id="1.10.3430.10:FF:000005">
    <property type="entry name" value="Ammonium transporter"/>
    <property type="match status" value="1"/>
</dbReference>
<reference evidence="11" key="2">
    <citation type="submission" date="2025-08" db="UniProtKB">
        <authorList>
            <consortium name="RefSeq"/>
        </authorList>
    </citation>
    <scope>IDENTIFICATION</scope>
    <source>
        <tissue evidence="11">Leaf</tissue>
    </source>
</reference>
<evidence type="ECO:0000256" key="5">
    <source>
        <dbReference type="ARBA" id="ARBA00022989"/>
    </source>
</evidence>
<keyword evidence="7 8" id="KW-0924">Ammonia transport</keyword>
<dbReference type="Gene3D" id="1.10.3430.10">
    <property type="entry name" value="Ammonium transporter AmtB like domains"/>
    <property type="match status" value="1"/>
</dbReference>
<evidence type="ECO:0000256" key="1">
    <source>
        <dbReference type="ARBA" id="ARBA00004651"/>
    </source>
</evidence>
<dbReference type="PRINTS" id="PR00342">
    <property type="entry name" value="RHESUSRHD"/>
</dbReference>
<evidence type="ECO:0000256" key="4">
    <source>
        <dbReference type="ARBA" id="ARBA00022692"/>
    </source>
</evidence>
<dbReference type="InterPro" id="IPR002229">
    <property type="entry name" value="RhesusRHD"/>
</dbReference>
<evidence type="ECO:0000259" key="9">
    <source>
        <dbReference type="Pfam" id="PF00909"/>
    </source>
</evidence>
<dbReference type="NCBIfam" id="TIGR00836">
    <property type="entry name" value="amt"/>
    <property type="match status" value="1"/>
</dbReference>
<sequence>MATPEAYGTNLPSVPSWLNKGDNAWQMTAATLVGLQSMPGLVILYASMVKKKWAVNSAFMALYAFAAVLILWVLLCYRMAFGDALLPFWGKGAPALGQSFLVRRAKVPETVRHHQDGSIKKPATEPFYPMATLVYFQFTFAAITMILLAGSVLGRMNILAWMAFVPLWLVFSYTVGAYSLWGGGFLYQWGVIDYSGGYVIHLASGIAGFTAAYWVGPRLKSDRERFPPNNVLLMLAGAGLLWMGWSGFNGGAPYAANIDASVAVLNTNICAATSLLIWTSLDVIFFGKPSVIGAIQGMMTGLACITPGAGVVQSWAAIVIGVLSGSVPWVSMMILHKKSTLLQKVDDTLGVFHTHAVAGLMGGLLTGLFADPALCELIAPIPDSRGAFYGGSGRIQFLKQIVAALFVIGWNIVSTSAICLAIKLFVPLRMPDEQLMIGDDAVHGEEAYALWGDGDKYDPTNSSNWPGQSFPEANPINMASPYINVARGVTVNL</sequence>
<reference evidence="10" key="1">
    <citation type="journal article" date="2020" name="Plant Biotechnol. J.">
        <title>The pomegranate (Punica granatum L.) draft genome dissects genetic divergence between soft- and hard-seeded cultivars.</title>
        <authorList>
            <person name="Luo X."/>
            <person name="Li H."/>
            <person name="Wu Z."/>
            <person name="Yao W."/>
            <person name="Zhao P."/>
            <person name="Cao D."/>
            <person name="Yu H."/>
            <person name="Li K."/>
            <person name="Poudel K."/>
            <person name="Zhao D."/>
            <person name="Zhang F."/>
            <person name="Xia X."/>
            <person name="Chen L."/>
            <person name="Wang Q."/>
            <person name="Jing D."/>
            <person name="Cao S."/>
        </authorList>
    </citation>
    <scope>NUCLEOTIDE SEQUENCE [LARGE SCALE GENOMIC DNA]</scope>
    <source>
        <strain evidence="10">cv. Tunisia</strain>
    </source>
</reference>
<keyword evidence="6 8" id="KW-0472">Membrane</keyword>
<comment type="similarity">
    <text evidence="2 8">Belongs to the ammonia transporter channel (TC 1.A.11.2) family.</text>
</comment>
<feature type="transmembrane region" description="Helical" evidence="8">
    <location>
        <begin position="315"/>
        <end position="335"/>
    </location>
</feature>
<dbReference type="OrthoDB" id="534912at2759"/>
<feature type="transmembrane region" description="Helical" evidence="8">
    <location>
        <begin position="198"/>
        <end position="216"/>
    </location>
</feature>
<dbReference type="PANTHER" id="PTHR43029:SF38">
    <property type="entry name" value="AMMONIUM TRANSPORTER 2"/>
    <property type="match status" value="1"/>
</dbReference>
<dbReference type="PROSITE" id="PS01219">
    <property type="entry name" value="AMMONIUM_TRANSP"/>
    <property type="match status" value="1"/>
</dbReference>
<dbReference type="Pfam" id="PF00909">
    <property type="entry name" value="Ammonium_transp"/>
    <property type="match status" value="1"/>
</dbReference>
<dbReference type="PANTHER" id="PTHR43029">
    <property type="entry name" value="AMMONIUM TRANSPORTER MEP2"/>
    <property type="match status" value="1"/>
</dbReference>
<feature type="transmembrane region" description="Helical" evidence="8">
    <location>
        <begin position="291"/>
        <end position="309"/>
    </location>
</feature>
<evidence type="ECO:0000256" key="6">
    <source>
        <dbReference type="ARBA" id="ARBA00023136"/>
    </source>
</evidence>
<keyword evidence="5 8" id="KW-1133">Transmembrane helix</keyword>
<dbReference type="InterPro" id="IPR001905">
    <property type="entry name" value="Ammonium_transpt"/>
</dbReference>
<evidence type="ECO:0000256" key="7">
    <source>
        <dbReference type="ARBA" id="ARBA00023177"/>
    </source>
</evidence>
<feature type="transmembrane region" description="Helical" evidence="8">
    <location>
        <begin position="260"/>
        <end position="279"/>
    </location>
</feature>
<name>A0A6P8DM36_PUNGR</name>
<dbReference type="SUPFAM" id="SSF111352">
    <property type="entry name" value="Ammonium transporter"/>
    <property type="match status" value="1"/>
</dbReference>
<keyword evidence="3 8" id="KW-0813">Transport</keyword>
<evidence type="ECO:0000313" key="11">
    <source>
        <dbReference type="RefSeq" id="XP_031397235.1"/>
    </source>
</evidence>
<dbReference type="InterPro" id="IPR024041">
    <property type="entry name" value="NH4_transpt_AmtB-like_dom"/>
</dbReference>
<dbReference type="Proteomes" id="UP000515151">
    <property type="component" value="Chromosome 1"/>
</dbReference>
<keyword evidence="4 8" id="KW-0812">Transmembrane</keyword>
<dbReference type="GO" id="GO:0008519">
    <property type="term" value="F:ammonium channel activity"/>
    <property type="evidence" value="ECO:0007669"/>
    <property type="project" value="InterPro"/>
</dbReference>
<dbReference type="InterPro" id="IPR018047">
    <property type="entry name" value="Ammonium_transpt_CS"/>
</dbReference>
<feature type="transmembrane region" description="Helical" evidence="8">
    <location>
        <begin position="24"/>
        <end position="46"/>
    </location>
</feature>
<evidence type="ECO:0000256" key="2">
    <source>
        <dbReference type="ARBA" id="ARBA00005887"/>
    </source>
</evidence>
<dbReference type="GeneID" id="116208098"/>
<evidence type="ECO:0000256" key="3">
    <source>
        <dbReference type="ARBA" id="ARBA00022448"/>
    </source>
</evidence>
<feature type="domain" description="Ammonium transporter AmtB-like" evidence="9">
    <location>
        <begin position="24"/>
        <end position="448"/>
    </location>
</feature>
<evidence type="ECO:0000313" key="10">
    <source>
        <dbReference type="Proteomes" id="UP000515151"/>
    </source>
</evidence>
<dbReference type="GO" id="GO:0005886">
    <property type="term" value="C:plasma membrane"/>
    <property type="evidence" value="ECO:0007669"/>
    <property type="project" value="UniProtKB-SubCell"/>
</dbReference>
<feature type="transmembrane region" description="Helical" evidence="8">
    <location>
        <begin position="401"/>
        <end position="426"/>
    </location>
</feature>
<feature type="transmembrane region" description="Helical" evidence="8">
    <location>
        <begin position="127"/>
        <end position="149"/>
    </location>
</feature>
<organism evidence="10 11">
    <name type="scientific">Punica granatum</name>
    <name type="common">Pomegranate</name>
    <dbReference type="NCBI Taxonomy" id="22663"/>
    <lineage>
        <taxon>Eukaryota</taxon>
        <taxon>Viridiplantae</taxon>
        <taxon>Streptophyta</taxon>
        <taxon>Embryophyta</taxon>
        <taxon>Tracheophyta</taxon>
        <taxon>Spermatophyta</taxon>
        <taxon>Magnoliopsida</taxon>
        <taxon>eudicotyledons</taxon>
        <taxon>Gunneridae</taxon>
        <taxon>Pentapetalae</taxon>
        <taxon>rosids</taxon>
        <taxon>malvids</taxon>
        <taxon>Myrtales</taxon>
        <taxon>Lythraceae</taxon>
        <taxon>Punica</taxon>
    </lineage>
</organism>
<feature type="transmembrane region" description="Helical" evidence="8">
    <location>
        <begin position="356"/>
        <end position="381"/>
    </location>
</feature>
<proteinExistence type="inferred from homology"/>
<protein>
    <recommendedName>
        <fullName evidence="8">Ammonium transporter</fullName>
    </recommendedName>
</protein>
<feature type="transmembrane region" description="Helical" evidence="8">
    <location>
        <begin position="228"/>
        <end position="248"/>
    </location>
</feature>
<dbReference type="AlphaFoldDB" id="A0A6P8DM36"/>
<comment type="subcellular location">
    <subcellularLocation>
        <location evidence="1 8">Cell membrane</location>
        <topology evidence="1 8">Multi-pass membrane protein</topology>
    </subcellularLocation>
</comment>
<evidence type="ECO:0000256" key="8">
    <source>
        <dbReference type="RuleBase" id="RU362002"/>
    </source>
</evidence>